<reference evidence="1" key="1">
    <citation type="submission" date="2020-07" db="EMBL/GenBank/DDBJ databases">
        <title>Huge and variable diversity of episymbiotic CPR bacteria and DPANN archaea in groundwater ecosystems.</title>
        <authorList>
            <person name="He C.Y."/>
            <person name="Keren R."/>
            <person name="Whittaker M."/>
            <person name="Farag I.F."/>
            <person name="Doudna J."/>
            <person name="Cate J.H.D."/>
            <person name="Banfield J.F."/>
        </authorList>
    </citation>
    <scope>NUCLEOTIDE SEQUENCE</scope>
    <source>
        <strain evidence="1">NC_groundwater_1664_Pr3_B-0.1um_52_9</strain>
    </source>
</reference>
<evidence type="ECO:0000313" key="2">
    <source>
        <dbReference type="Proteomes" id="UP000807825"/>
    </source>
</evidence>
<gene>
    <name evidence="1" type="ORF">HY912_17330</name>
</gene>
<dbReference type="AlphaFoldDB" id="A0A9D6V5T4"/>
<evidence type="ECO:0000313" key="1">
    <source>
        <dbReference type="EMBL" id="MBI5251253.1"/>
    </source>
</evidence>
<dbReference type="Proteomes" id="UP000807825">
    <property type="component" value="Unassembled WGS sequence"/>
</dbReference>
<organism evidence="1 2">
    <name type="scientific">Desulfomonile tiedjei</name>
    <dbReference type="NCBI Taxonomy" id="2358"/>
    <lineage>
        <taxon>Bacteria</taxon>
        <taxon>Pseudomonadati</taxon>
        <taxon>Thermodesulfobacteriota</taxon>
        <taxon>Desulfomonilia</taxon>
        <taxon>Desulfomonilales</taxon>
        <taxon>Desulfomonilaceae</taxon>
        <taxon>Desulfomonile</taxon>
    </lineage>
</organism>
<sequence length="90" mass="10560">MRFESREEFELNVHKCFGRIFELLTAIDAQVTEEAEKEMNSGEKGAMSDVRDRLEEVILQCHLAWQYHRLSRMGGGNTWDRLEKAEAKQE</sequence>
<comment type="caution">
    <text evidence="1">The sequence shown here is derived from an EMBL/GenBank/DDBJ whole genome shotgun (WGS) entry which is preliminary data.</text>
</comment>
<dbReference type="EMBL" id="JACRDE010000452">
    <property type="protein sequence ID" value="MBI5251253.1"/>
    <property type="molecule type" value="Genomic_DNA"/>
</dbReference>
<name>A0A9D6V5T4_9BACT</name>
<proteinExistence type="predicted"/>
<accession>A0A9D6V5T4</accession>
<protein>
    <submittedName>
        <fullName evidence="1">Uncharacterized protein</fullName>
    </submittedName>
</protein>